<evidence type="ECO:0000313" key="6">
    <source>
        <dbReference type="EMBL" id="ODV82069.1"/>
    </source>
</evidence>
<dbReference type="RefSeq" id="XP_020067191.1">
    <property type="nucleotide sequence ID" value="XM_020209034.1"/>
</dbReference>
<dbReference type="GO" id="GO:0006397">
    <property type="term" value="P:mRNA processing"/>
    <property type="evidence" value="ECO:0007669"/>
    <property type="project" value="UniProtKB-KW"/>
</dbReference>
<dbReference type="OrthoDB" id="331600at2759"/>
<gene>
    <name evidence="6" type="ORF">CANTADRAFT_43976</name>
</gene>
<evidence type="ECO:0000313" key="7">
    <source>
        <dbReference type="Proteomes" id="UP000094285"/>
    </source>
</evidence>
<proteinExistence type="predicted"/>
<evidence type="ECO:0000256" key="3">
    <source>
        <dbReference type="ARBA" id="ARBA00023242"/>
    </source>
</evidence>
<protein>
    <recommendedName>
        <fullName evidence="5">Symplekin/Pta1 N-terminal domain-containing protein</fullName>
    </recommendedName>
</protein>
<dbReference type="EMBL" id="KV453909">
    <property type="protein sequence ID" value="ODV82069.1"/>
    <property type="molecule type" value="Genomic_DNA"/>
</dbReference>
<dbReference type="Proteomes" id="UP000094285">
    <property type="component" value="Unassembled WGS sequence"/>
</dbReference>
<dbReference type="STRING" id="984487.A0A1E4SRD1"/>
<name>A0A1E4SRD1_9ASCO</name>
<dbReference type="AlphaFoldDB" id="A0A1E4SRD1"/>
<evidence type="ECO:0000259" key="5">
    <source>
        <dbReference type="Pfam" id="PF11935"/>
    </source>
</evidence>
<evidence type="ECO:0000256" key="1">
    <source>
        <dbReference type="ARBA" id="ARBA00004123"/>
    </source>
</evidence>
<accession>A0A1E4SRD1</accession>
<dbReference type="Gene3D" id="1.25.10.10">
    <property type="entry name" value="Leucine-rich Repeat Variant"/>
    <property type="match status" value="1"/>
</dbReference>
<feature type="region of interest" description="Disordered" evidence="4">
    <location>
        <begin position="421"/>
        <end position="451"/>
    </location>
</feature>
<feature type="domain" description="Symplekin/Pta1 N-terminal" evidence="5">
    <location>
        <begin position="88"/>
        <end position="326"/>
    </location>
</feature>
<dbReference type="InterPro" id="IPR011989">
    <property type="entry name" value="ARM-like"/>
</dbReference>
<dbReference type="GeneID" id="30983170"/>
<dbReference type="InterPro" id="IPR021850">
    <property type="entry name" value="Symplekin/Pta1"/>
</dbReference>
<feature type="compositionally biased region" description="Acidic residues" evidence="4">
    <location>
        <begin position="425"/>
        <end position="435"/>
    </location>
</feature>
<organism evidence="6 7">
    <name type="scientific">Suhomyces tanzawaensis NRRL Y-17324</name>
    <dbReference type="NCBI Taxonomy" id="984487"/>
    <lineage>
        <taxon>Eukaryota</taxon>
        <taxon>Fungi</taxon>
        <taxon>Dikarya</taxon>
        <taxon>Ascomycota</taxon>
        <taxon>Saccharomycotina</taxon>
        <taxon>Pichiomycetes</taxon>
        <taxon>Debaryomycetaceae</taxon>
        <taxon>Suhomyces</taxon>
    </lineage>
</organism>
<keyword evidence="7" id="KW-1185">Reference proteome</keyword>
<keyword evidence="2" id="KW-0507">mRNA processing</keyword>
<comment type="subcellular location">
    <subcellularLocation>
        <location evidence="1">Nucleus</location>
    </subcellularLocation>
</comment>
<sequence length="723" mass="83070">MSFSPDQIVEQLDQAKNLAYTDASTYPQVLRQILNFVTSPESKIQLWCVQFLKESFVENKIANHSDKVDLAIDSLDSLVFLSNIPNLHIFKHVISISSVIYRLVFRYVAENDGCNPIWSKLTELKNSLVNKFQSNFPLEASDNEEFDLFRNIDTKIELVKFMMLVIDYQSKSTVINGSSSNGSVSPPPNTFSLNNVTTTHSLIKYSNMEYEAVNLLDLLLKTFSNNVIVAPLITATLNHFIIIMKRKPQYVTKILNMVENYDTNAKFQSNYQSLEEFKLAKKYVDRIFRVFLFHILRNNLVPTNYQNTLNKKMNQLVERGNDIRKKNIFVINEPNIRKRKFDGFLNPTKKIKTLDYKNLYCLNDINSDLNNFDLTSVPQHILTQMVVTALKKASVNKVTKALEIISERYTDAILGPGVAIKKEDADEDDDDDDVGENYNPETVYTLPPPTDLSFQEKKEHISIIIKNFFKLANNPNGISPEEEKVGDAEEGINKELTKTAINSWKKDSWLVLLTRLATRGMRSAVLQEDEDNEAEKSPDAKANEEMSDMIRTAIFDYFLDNIHSRIDLIIEWLNEEWYSEKVFNEEIQIRKAKAQKAVKQEASDDAIVDTPPVETAKVETPIYNKWAGKVLDSMIPFLEPNDRKIFIRLLSDLPYLNEDLVGRIKSLCLDPVRIKIGFLSLQFLIMYRPPVKDVCLKILTQLSESDQDDLREEAKKLLAKYSV</sequence>
<dbReference type="Pfam" id="PF11935">
    <property type="entry name" value="SYMPK_PTA1_N"/>
    <property type="match status" value="1"/>
</dbReference>
<evidence type="ECO:0000256" key="2">
    <source>
        <dbReference type="ARBA" id="ARBA00022664"/>
    </source>
</evidence>
<dbReference type="InterPro" id="IPR032460">
    <property type="entry name" value="Symplekin/Pta1_N"/>
</dbReference>
<evidence type="ECO:0000256" key="4">
    <source>
        <dbReference type="SAM" id="MobiDB-lite"/>
    </source>
</evidence>
<dbReference type="GO" id="GO:0005847">
    <property type="term" value="C:mRNA cleavage and polyadenylation specificity factor complex"/>
    <property type="evidence" value="ECO:0007669"/>
    <property type="project" value="TreeGrafter"/>
</dbReference>
<dbReference type="PANTHER" id="PTHR15245">
    <property type="entry name" value="SYMPLEKIN-RELATED"/>
    <property type="match status" value="1"/>
</dbReference>
<keyword evidence="3" id="KW-0539">Nucleus</keyword>
<reference evidence="7" key="1">
    <citation type="submission" date="2016-05" db="EMBL/GenBank/DDBJ databases">
        <title>Comparative genomics of biotechnologically important yeasts.</title>
        <authorList>
            <consortium name="DOE Joint Genome Institute"/>
            <person name="Riley R."/>
            <person name="Haridas S."/>
            <person name="Wolfe K.H."/>
            <person name="Lopes M.R."/>
            <person name="Hittinger C.T."/>
            <person name="Goker M."/>
            <person name="Salamov A."/>
            <person name="Wisecaver J."/>
            <person name="Long T.M."/>
            <person name="Aerts A.L."/>
            <person name="Barry K."/>
            <person name="Choi C."/>
            <person name="Clum A."/>
            <person name="Coughlan A.Y."/>
            <person name="Deshpande S."/>
            <person name="Douglass A.P."/>
            <person name="Hanson S.J."/>
            <person name="Klenk H.-P."/>
            <person name="Labutti K."/>
            <person name="Lapidus A."/>
            <person name="Lindquist E."/>
            <person name="Lipzen A."/>
            <person name="Meier-Kolthoff J.P."/>
            <person name="Ohm R.A."/>
            <person name="Otillar R.P."/>
            <person name="Pangilinan J."/>
            <person name="Peng Y."/>
            <person name="Rokas A."/>
            <person name="Rosa C.A."/>
            <person name="Scheuner C."/>
            <person name="Sibirny A.A."/>
            <person name="Slot J.C."/>
            <person name="Stielow J.B."/>
            <person name="Sun H."/>
            <person name="Kurtzman C.P."/>
            <person name="Blackwell M."/>
            <person name="Grigoriev I.V."/>
            <person name="Jeffries T.W."/>
        </authorList>
    </citation>
    <scope>NUCLEOTIDE SEQUENCE [LARGE SCALE GENOMIC DNA]</scope>
    <source>
        <strain evidence="7">NRRL Y-17324</strain>
    </source>
</reference>
<dbReference type="PANTHER" id="PTHR15245:SF20">
    <property type="entry name" value="SYMPLEKIN"/>
    <property type="match status" value="1"/>
</dbReference>